<reference evidence="2" key="1">
    <citation type="journal article" date="2023" name="IScience">
        <title>Live-bearing cockroach genome reveals convergent evolutionary mechanisms linked to viviparity in insects and beyond.</title>
        <authorList>
            <person name="Fouks B."/>
            <person name="Harrison M.C."/>
            <person name="Mikhailova A.A."/>
            <person name="Marchal E."/>
            <person name="English S."/>
            <person name="Carruthers M."/>
            <person name="Jennings E.C."/>
            <person name="Chiamaka E.L."/>
            <person name="Frigard R.A."/>
            <person name="Pippel M."/>
            <person name="Attardo G.M."/>
            <person name="Benoit J.B."/>
            <person name="Bornberg-Bauer E."/>
            <person name="Tobe S.S."/>
        </authorList>
    </citation>
    <scope>NUCLEOTIDE SEQUENCE</scope>
    <source>
        <strain evidence="2">Stay&amp;Tobe</strain>
    </source>
</reference>
<dbReference type="EMBL" id="JASPKZ010010273">
    <property type="protein sequence ID" value="KAJ9574620.1"/>
    <property type="molecule type" value="Genomic_DNA"/>
</dbReference>
<reference evidence="2" key="2">
    <citation type="submission" date="2023-05" db="EMBL/GenBank/DDBJ databases">
        <authorList>
            <person name="Fouks B."/>
        </authorList>
    </citation>
    <scope>NUCLEOTIDE SEQUENCE</scope>
    <source>
        <strain evidence="2">Stay&amp;Tobe</strain>
        <tissue evidence="2">Testes</tissue>
    </source>
</reference>
<keyword evidence="1" id="KW-1133">Transmembrane helix</keyword>
<keyword evidence="1" id="KW-0812">Transmembrane</keyword>
<feature type="transmembrane region" description="Helical" evidence="1">
    <location>
        <begin position="32"/>
        <end position="55"/>
    </location>
</feature>
<evidence type="ECO:0000313" key="2">
    <source>
        <dbReference type="EMBL" id="KAJ9574620.1"/>
    </source>
</evidence>
<dbReference type="Proteomes" id="UP001233999">
    <property type="component" value="Unassembled WGS sequence"/>
</dbReference>
<protein>
    <submittedName>
        <fullName evidence="2">Uncharacterized protein</fullName>
    </submittedName>
</protein>
<accession>A0AAD7Z6H8</accession>
<comment type="caution">
    <text evidence="2">The sequence shown here is derived from an EMBL/GenBank/DDBJ whole genome shotgun (WGS) entry which is preliminary data.</text>
</comment>
<evidence type="ECO:0000313" key="3">
    <source>
        <dbReference type="Proteomes" id="UP001233999"/>
    </source>
</evidence>
<keyword evidence="3" id="KW-1185">Reference proteome</keyword>
<keyword evidence="1" id="KW-0472">Membrane</keyword>
<dbReference type="AlphaFoldDB" id="A0AAD7Z6H8"/>
<proteinExistence type="predicted"/>
<sequence length="65" mass="7615">PNISTSVQESRFIIFCYKLCLSYYPTQRNIDLLSIILSKLGKCFICYCSWLYMISIRATDCSKKM</sequence>
<feature type="non-terminal residue" evidence="2">
    <location>
        <position position="65"/>
    </location>
</feature>
<evidence type="ECO:0000256" key="1">
    <source>
        <dbReference type="SAM" id="Phobius"/>
    </source>
</evidence>
<organism evidence="2 3">
    <name type="scientific">Diploptera punctata</name>
    <name type="common">Pacific beetle cockroach</name>
    <dbReference type="NCBI Taxonomy" id="6984"/>
    <lineage>
        <taxon>Eukaryota</taxon>
        <taxon>Metazoa</taxon>
        <taxon>Ecdysozoa</taxon>
        <taxon>Arthropoda</taxon>
        <taxon>Hexapoda</taxon>
        <taxon>Insecta</taxon>
        <taxon>Pterygota</taxon>
        <taxon>Neoptera</taxon>
        <taxon>Polyneoptera</taxon>
        <taxon>Dictyoptera</taxon>
        <taxon>Blattodea</taxon>
        <taxon>Blaberoidea</taxon>
        <taxon>Blaberidae</taxon>
        <taxon>Diplopterinae</taxon>
        <taxon>Diploptera</taxon>
    </lineage>
</organism>
<gene>
    <name evidence="2" type="ORF">L9F63_008247</name>
</gene>
<feature type="non-terminal residue" evidence="2">
    <location>
        <position position="1"/>
    </location>
</feature>
<name>A0AAD7Z6H8_DIPPU</name>